<dbReference type="STRING" id="2769.R7Q5W3"/>
<dbReference type="InterPro" id="IPR027417">
    <property type="entry name" value="P-loop_NTPase"/>
</dbReference>
<reference evidence="3" key="1">
    <citation type="journal article" date="2013" name="Proc. Natl. Acad. Sci. U.S.A.">
        <title>Genome structure and metabolic features in the red seaweed Chondrus crispus shed light on evolution of the Archaeplastida.</title>
        <authorList>
            <person name="Collen J."/>
            <person name="Porcel B."/>
            <person name="Carre W."/>
            <person name="Ball S.G."/>
            <person name="Chaparro C."/>
            <person name="Tonon T."/>
            <person name="Barbeyron T."/>
            <person name="Michel G."/>
            <person name="Noel B."/>
            <person name="Valentin K."/>
            <person name="Elias M."/>
            <person name="Artiguenave F."/>
            <person name="Arun A."/>
            <person name="Aury J.M."/>
            <person name="Barbosa-Neto J.F."/>
            <person name="Bothwell J.H."/>
            <person name="Bouget F.Y."/>
            <person name="Brillet L."/>
            <person name="Cabello-Hurtado F."/>
            <person name="Capella-Gutierrez S."/>
            <person name="Charrier B."/>
            <person name="Cladiere L."/>
            <person name="Cock J.M."/>
            <person name="Coelho S.M."/>
            <person name="Colleoni C."/>
            <person name="Czjzek M."/>
            <person name="Da Silva C."/>
            <person name="Delage L."/>
            <person name="Denoeud F."/>
            <person name="Deschamps P."/>
            <person name="Dittami S.M."/>
            <person name="Gabaldon T."/>
            <person name="Gachon C.M."/>
            <person name="Groisillier A."/>
            <person name="Herve C."/>
            <person name="Jabbari K."/>
            <person name="Katinka M."/>
            <person name="Kloareg B."/>
            <person name="Kowalczyk N."/>
            <person name="Labadie K."/>
            <person name="Leblanc C."/>
            <person name="Lopez P.J."/>
            <person name="McLachlan D.H."/>
            <person name="Meslet-Cladiere L."/>
            <person name="Moustafa A."/>
            <person name="Nehr Z."/>
            <person name="Nyvall Collen P."/>
            <person name="Panaud O."/>
            <person name="Partensky F."/>
            <person name="Poulain J."/>
            <person name="Rensing S.A."/>
            <person name="Rousvoal S."/>
            <person name="Samson G."/>
            <person name="Symeonidi A."/>
            <person name="Weissenbach J."/>
            <person name="Zambounis A."/>
            <person name="Wincker P."/>
            <person name="Boyen C."/>
        </authorList>
    </citation>
    <scope>NUCLEOTIDE SEQUENCE [LARGE SCALE GENOMIC DNA]</scope>
    <source>
        <strain evidence="3">cv. Stackhouse</strain>
    </source>
</reference>
<dbReference type="Gramene" id="CDF32855">
    <property type="protein sequence ID" value="CDF32855"/>
    <property type="gene ID" value="CHC_T00001464001"/>
</dbReference>
<evidence type="ECO:0000313" key="3">
    <source>
        <dbReference type="Proteomes" id="UP000012073"/>
    </source>
</evidence>
<dbReference type="KEGG" id="ccp:CHC_T00001464001"/>
<keyword evidence="3" id="KW-1185">Reference proteome</keyword>
<dbReference type="GO" id="GO:0005524">
    <property type="term" value="F:ATP binding"/>
    <property type="evidence" value="ECO:0007669"/>
    <property type="project" value="InterPro"/>
</dbReference>
<evidence type="ECO:0000259" key="1">
    <source>
        <dbReference type="Pfam" id="PF00005"/>
    </source>
</evidence>
<proteinExistence type="predicted"/>
<name>R7Q5W3_CHOCR</name>
<evidence type="ECO:0000313" key="2">
    <source>
        <dbReference type="EMBL" id="CDF32855.1"/>
    </source>
</evidence>
<dbReference type="GO" id="GO:0016887">
    <property type="term" value="F:ATP hydrolysis activity"/>
    <property type="evidence" value="ECO:0007669"/>
    <property type="project" value="InterPro"/>
</dbReference>
<dbReference type="Pfam" id="PF00005">
    <property type="entry name" value="ABC_tran"/>
    <property type="match status" value="1"/>
</dbReference>
<protein>
    <recommendedName>
        <fullName evidence="1">ABC transporter domain-containing protein</fullName>
    </recommendedName>
</protein>
<dbReference type="PANTHER" id="PTHR24221:SF654">
    <property type="entry name" value="ATP-BINDING CASSETTE SUB-FAMILY B MEMBER 6"/>
    <property type="match status" value="1"/>
</dbReference>
<sequence length="154" mass="16892">MARRNVKLNAPLPPASDHVFRHEQHAAPIPIAVQIQILLAASCLPVVARQSPVLVGSRGTLRRKTSVGLRNISFHVAPGRMVAFVGASGAGKSTIIRLLLRFYDVDSESVLIDGENVKNCSQESTQANWSCRPRYDLVQPISAIQYFIRQTGCM</sequence>
<dbReference type="SUPFAM" id="SSF52540">
    <property type="entry name" value="P-loop containing nucleoside triphosphate hydrolases"/>
    <property type="match status" value="1"/>
</dbReference>
<dbReference type="EMBL" id="HG001592">
    <property type="protein sequence ID" value="CDF32855.1"/>
    <property type="molecule type" value="Genomic_DNA"/>
</dbReference>
<dbReference type="InterPro" id="IPR003439">
    <property type="entry name" value="ABC_transporter-like_ATP-bd"/>
</dbReference>
<dbReference type="OrthoDB" id="6500128at2759"/>
<dbReference type="GO" id="GO:0042626">
    <property type="term" value="F:ATPase-coupled transmembrane transporter activity"/>
    <property type="evidence" value="ECO:0007669"/>
    <property type="project" value="TreeGrafter"/>
</dbReference>
<dbReference type="Proteomes" id="UP000012073">
    <property type="component" value="Unassembled WGS sequence"/>
</dbReference>
<dbReference type="InterPro" id="IPR039421">
    <property type="entry name" value="Type_1_exporter"/>
</dbReference>
<dbReference type="Gene3D" id="3.40.50.300">
    <property type="entry name" value="P-loop containing nucleotide triphosphate hydrolases"/>
    <property type="match status" value="1"/>
</dbReference>
<accession>R7Q5W3</accession>
<feature type="domain" description="ABC transporter" evidence="1">
    <location>
        <begin position="69"/>
        <end position="136"/>
    </location>
</feature>
<dbReference type="PANTHER" id="PTHR24221">
    <property type="entry name" value="ATP-BINDING CASSETTE SUB-FAMILY B"/>
    <property type="match status" value="1"/>
</dbReference>
<organism evidence="2 3">
    <name type="scientific">Chondrus crispus</name>
    <name type="common">Carrageen Irish moss</name>
    <name type="synonym">Polymorpha crispa</name>
    <dbReference type="NCBI Taxonomy" id="2769"/>
    <lineage>
        <taxon>Eukaryota</taxon>
        <taxon>Rhodophyta</taxon>
        <taxon>Florideophyceae</taxon>
        <taxon>Rhodymeniophycidae</taxon>
        <taxon>Gigartinales</taxon>
        <taxon>Gigartinaceae</taxon>
        <taxon>Chondrus</taxon>
    </lineage>
</organism>
<dbReference type="RefSeq" id="XP_005712656.1">
    <property type="nucleotide sequence ID" value="XM_005712599.1"/>
</dbReference>
<dbReference type="GO" id="GO:0016020">
    <property type="term" value="C:membrane"/>
    <property type="evidence" value="ECO:0007669"/>
    <property type="project" value="TreeGrafter"/>
</dbReference>
<dbReference type="AlphaFoldDB" id="R7Q5W3"/>
<dbReference type="GeneID" id="17320367"/>
<gene>
    <name evidence="2" type="ORF">CHC_T00001464001</name>
</gene>